<accession>A0A3G7U789</accession>
<proteinExistence type="predicted"/>
<organism evidence="1 2">
    <name type="scientific">Pseudomonas synxantha</name>
    <dbReference type="NCBI Taxonomy" id="47883"/>
    <lineage>
        <taxon>Bacteria</taxon>
        <taxon>Pseudomonadati</taxon>
        <taxon>Pseudomonadota</taxon>
        <taxon>Gammaproteobacteria</taxon>
        <taxon>Pseudomonadales</taxon>
        <taxon>Pseudomonadaceae</taxon>
        <taxon>Pseudomonas</taxon>
    </lineage>
</organism>
<dbReference type="Proteomes" id="UP000268696">
    <property type="component" value="Chromosome"/>
</dbReference>
<dbReference type="AlphaFoldDB" id="A0A3G7U789"/>
<protein>
    <submittedName>
        <fullName evidence="1">Uncharacterized protein</fullName>
    </submittedName>
</protein>
<name>A0A3G7U789_9PSED</name>
<gene>
    <name evidence="1" type="ORF">C4K03_2397</name>
</gene>
<evidence type="ECO:0000313" key="2">
    <source>
        <dbReference type="Proteomes" id="UP000268696"/>
    </source>
</evidence>
<dbReference type="EMBL" id="CP027754">
    <property type="protein sequence ID" value="AZE54552.1"/>
    <property type="molecule type" value="Genomic_DNA"/>
</dbReference>
<sequence>MSTSNPDGAKKMLISPKGPDGWTLKGMRDRAILAVLL</sequence>
<evidence type="ECO:0000313" key="1">
    <source>
        <dbReference type="EMBL" id="AZE54552.1"/>
    </source>
</evidence>
<reference evidence="1 2" key="1">
    <citation type="submission" date="2018-03" db="EMBL/GenBank/DDBJ databases">
        <title>Diversity of phytobeneficial traits revealed by whole-genome analysis of worldwide-isolated phenazine-producing Pseudomonas spp.</title>
        <authorList>
            <person name="Biessy A."/>
            <person name="Novinscak A."/>
            <person name="Blom J."/>
            <person name="Leger G."/>
            <person name="Thomashow L.S."/>
            <person name="Cazorla F.M."/>
            <person name="Josic D."/>
            <person name="Filion M."/>
        </authorList>
    </citation>
    <scope>NUCLEOTIDE SEQUENCE [LARGE SCALE GENOMIC DNA]</scope>
    <source>
        <strain evidence="1 2">30B</strain>
    </source>
</reference>